<name>A0A5E4PKX0_9COXI</name>
<dbReference type="OrthoDB" id="9804700at2"/>
<feature type="transmembrane region" description="Helical" evidence="5">
    <location>
        <begin position="231"/>
        <end position="261"/>
    </location>
</feature>
<dbReference type="GO" id="GO:0016020">
    <property type="term" value="C:membrane"/>
    <property type="evidence" value="ECO:0007669"/>
    <property type="project" value="UniProtKB-SubCell"/>
</dbReference>
<keyword evidence="4 5" id="KW-0472">Membrane</keyword>
<evidence type="ECO:0000256" key="5">
    <source>
        <dbReference type="SAM" id="Phobius"/>
    </source>
</evidence>
<evidence type="ECO:0000256" key="3">
    <source>
        <dbReference type="ARBA" id="ARBA00022989"/>
    </source>
</evidence>
<feature type="transmembrane region" description="Helical" evidence="5">
    <location>
        <begin position="131"/>
        <end position="150"/>
    </location>
</feature>
<dbReference type="RefSeq" id="WP_148340381.1">
    <property type="nucleotide sequence ID" value="NZ_LR699120.1"/>
</dbReference>
<feature type="transmembrane region" description="Helical" evidence="5">
    <location>
        <begin position="485"/>
        <end position="507"/>
    </location>
</feature>
<feature type="transmembrane region" description="Helical" evidence="5">
    <location>
        <begin position="461"/>
        <end position="479"/>
    </location>
</feature>
<feature type="transmembrane region" description="Helical" evidence="5">
    <location>
        <begin position="367"/>
        <end position="392"/>
    </location>
</feature>
<accession>A0A5E4PKX0</accession>
<evidence type="ECO:0000256" key="2">
    <source>
        <dbReference type="ARBA" id="ARBA00022692"/>
    </source>
</evidence>
<feature type="transmembrane region" description="Helical" evidence="5">
    <location>
        <begin position="298"/>
        <end position="322"/>
    </location>
</feature>
<dbReference type="Proteomes" id="UP000324194">
    <property type="component" value="Chromosome 2"/>
</dbReference>
<keyword evidence="7" id="KW-1185">Reference proteome</keyword>
<dbReference type="Gene3D" id="1.20.1740.10">
    <property type="entry name" value="Amino acid/polyamine transporter I"/>
    <property type="match status" value="1"/>
</dbReference>
<dbReference type="EMBL" id="LR699120">
    <property type="protein sequence ID" value="VVC76973.1"/>
    <property type="molecule type" value="Genomic_DNA"/>
</dbReference>
<keyword evidence="3 5" id="KW-1133">Transmembrane helix</keyword>
<dbReference type="InterPro" id="IPR002293">
    <property type="entry name" value="AA/rel_permease1"/>
</dbReference>
<evidence type="ECO:0000313" key="6">
    <source>
        <dbReference type="EMBL" id="VVC76973.1"/>
    </source>
</evidence>
<organism evidence="6 7">
    <name type="scientific">Aquicella siphonis</name>
    <dbReference type="NCBI Taxonomy" id="254247"/>
    <lineage>
        <taxon>Bacteria</taxon>
        <taxon>Pseudomonadati</taxon>
        <taxon>Pseudomonadota</taxon>
        <taxon>Gammaproteobacteria</taxon>
        <taxon>Legionellales</taxon>
        <taxon>Coxiellaceae</taxon>
        <taxon>Aquicella</taxon>
    </lineage>
</organism>
<feature type="transmembrane region" description="Helical" evidence="5">
    <location>
        <begin position="83"/>
        <end position="111"/>
    </location>
</feature>
<feature type="transmembrane region" description="Helical" evidence="5">
    <location>
        <begin position="428"/>
        <end position="449"/>
    </location>
</feature>
<feature type="transmembrane region" description="Helical" evidence="5">
    <location>
        <begin position="198"/>
        <end position="219"/>
    </location>
</feature>
<evidence type="ECO:0000256" key="1">
    <source>
        <dbReference type="ARBA" id="ARBA00004141"/>
    </source>
</evidence>
<feature type="transmembrane region" description="Helical" evidence="5">
    <location>
        <begin position="12"/>
        <end position="34"/>
    </location>
</feature>
<comment type="subcellular location">
    <subcellularLocation>
        <location evidence="1">Membrane</location>
        <topology evidence="1">Multi-pass membrane protein</topology>
    </subcellularLocation>
</comment>
<dbReference type="PANTHER" id="PTHR47547:SF1">
    <property type="entry name" value="ASPARTATE-PROTON SYMPORTER"/>
    <property type="match status" value="1"/>
</dbReference>
<dbReference type="GO" id="GO:0022857">
    <property type="term" value="F:transmembrane transporter activity"/>
    <property type="evidence" value="ECO:0007669"/>
    <property type="project" value="InterPro"/>
</dbReference>
<feature type="transmembrane region" description="Helical" evidence="5">
    <location>
        <begin position="342"/>
        <end position="361"/>
    </location>
</feature>
<evidence type="ECO:0000313" key="7">
    <source>
        <dbReference type="Proteomes" id="UP000324194"/>
    </source>
</evidence>
<dbReference type="PANTHER" id="PTHR47547">
    <property type="match status" value="1"/>
</dbReference>
<reference evidence="6 7" key="1">
    <citation type="submission" date="2019-08" db="EMBL/GenBank/DDBJ databases">
        <authorList>
            <person name="Guy L."/>
        </authorList>
    </citation>
    <scope>NUCLEOTIDE SEQUENCE [LARGE SCALE GENOMIC DNA]</scope>
    <source>
        <strain evidence="6 7">SGT-108</strain>
    </source>
</reference>
<dbReference type="AlphaFoldDB" id="A0A5E4PKX0"/>
<proteinExistence type="predicted"/>
<keyword evidence="2 5" id="KW-0812">Transmembrane</keyword>
<gene>
    <name evidence="6" type="primary">yveA_1</name>
    <name evidence="6" type="ORF">AQUSIP_23000</name>
</gene>
<dbReference type="PIRSF" id="PIRSF006060">
    <property type="entry name" value="AA_transporter"/>
    <property type="match status" value="1"/>
</dbReference>
<dbReference type="Pfam" id="PF13520">
    <property type="entry name" value="AA_permease_2"/>
    <property type="match status" value="1"/>
</dbReference>
<dbReference type="KEGG" id="asip:AQUSIP_23000"/>
<sequence>MGHQSRRISPATLFMLSMNGIIGSGWLFAPLYAAKVAGPAAIISWLIGGLAAILVAVTFAELSTMLPVAGGTTHIPQLSHGTFASYILSWIAWITALMLAPIEVQAVLQYASLFFPSLMHEAGGVVSLTPWGYLWASILMVSLCLVNVLSYRGLMRFNFILFVFKFSVILLTIFTLLNTRFNSANFSGTLSAAGSPEGWKAILSAVATAGIVLAFNGFKSGVELAGETRKLAIAIPLSTAGSVVACLLLYIGLQICFIGALDPSSIQNGWQNLNYTGDIGPFVGLAAALGLFWLLKLLYVNSVVSPLGAGLIYVTATARILYAMSRMGYVPKFLSRLNNQRFPVWAIAVNFVFGMLSFLPLPGWQAMVNFLISAMVITYAMGPVALMCLRYSLPDKERPFRLPFANLICPFAFYCCNLFSYWTGWETISKLGIVLFIGFLIFGVSYARGNVKIEKRDLKTSLWLVPYLAGIIIMSYLGSFGGVGLIPFGWDFLVMALFSLIIFQLAVQSRVALDSAKITEFLASESMALEHG</sequence>
<feature type="transmembrane region" description="Helical" evidence="5">
    <location>
        <begin position="157"/>
        <end position="178"/>
    </location>
</feature>
<feature type="transmembrane region" description="Helical" evidence="5">
    <location>
        <begin position="40"/>
        <end position="62"/>
    </location>
</feature>
<evidence type="ECO:0000256" key="4">
    <source>
        <dbReference type="ARBA" id="ARBA00023136"/>
    </source>
</evidence>
<protein>
    <submittedName>
        <fullName evidence="6">Aspartate-proton symporter</fullName>
    </submittedName>
</protein>
<dbReference type="InterPro" id="IPR052962">
    <property type="entry name" value="AA_Transporter_AGT"/>
</dbReference>